<dbReference type="SMART" id="SM00100">
    <property type="entry name" value="cNMP"/>
    <property type="match status" value="1"/>
</dbReference>
<dbReference type="InterPro" id="IPR000595">
    <property type="entry name" value="cNMP-bd_dom"/>
</dbReference>
<evidence type="ECO:0000313" key="6">
    <source>
        <dbReference type="EMBL" id="SDZ93095.1"/>
    </source>
</evidence>
<dbReference type="OrthoDB" id="156829at2"/>
<dbReference type="Pfam" id="PF13545">
    <property type="entry name" value="HTH_Crp_2"/>
    <property type="match status" value="1"/>
</dbReference>
<dbReference type="GO" id="GO:0005829">
    <property type="term" value="C:cytosol"/>
    <property type="evidence" value="ECO:0007669"/>
    <property type="project" value="TreeGrafter"/>
</dbReference>
<evidence type="ECO:0000256" key="1">
    <source>
        <dbReference type="ARBA" id="ARBA00023015"/>
    </source>
</evidence>
<evidence type="ECO:0000259" key="5">
    <source>
        <dbReference type="PROSITE" id="PS51063"/>
    </source>
</evidence>
<dbReference type="InterPro" id="IPR036390">
    <property type="entry name" value="WH_DNA-bd_sf"/>
</dbReference>
<dbReference type="PROSITE" id="PS50042">
    <property type="entry name" value="CNMP_BINDING_3"/>
    <property type="match status" value="1"/>
</dbReference>
<reference evidence="7" key="1">
    <citation type="submission" date="2016-10" db="EMBL/GenBank/DDBJ databases">
        <authorList>
            <person name="Varghese N."/>
            <person name="Submissions S."/>
        </authorList>
    </citation>
    <scope>NUCLEOTIDE SEQUENCE [LARGE SCALE GENOMIC DNA]</scope>
    <source>
        <strain evidence="7">KPR-1</strain>
    </source>
</reference>
<keyword evidence="2" id="KW-0238">DNA-binding</keyword>
<dbReference type="SUPFAM" id="SSF51206">
    <property type="entry name" value="cAMP-binding domain-like"/>
    <property type="match status" value="1"/>
</dbReference>
<protein>
    <submittedName>
        <fullName evidence="6">cAMP-binding domain of CRP or a regulatory subunit of cAMP-dependent protein kinases</fullName>
    </submittedName>
</protein>
<dbReference type="CDD" id="cd00038">
    <property type="entry name" value="CAP_ED"/>
    <property type="match status" value="1"/>
</dbReference>
<evidence type="ECO:0000256" key="2">
    <source>
        <dbReference type="ARBA" id="ARBA00023125"/>
    </source>
</evidence>
<accession>A0A1H3X114</accession>
<dbReference type="SUPFAM" id="SSF46785">
    <property type="entry name" value="Winged helix' DNA-binding domain"/>
    <property type="match status" value="1"/>
</dbReference>
<evidence type="ECO:0000313" key="7">
    <source>
        <dbReference type="Proteomes" id="UP000199288"/>
    </source>
</evidence>
<dbReference type="SMART" id="SM00419">
    <property type="entry name" value="HTH_CRP"/>
    <property type="match status" value="1"/>
</dbReference>
<dbReference type="PANTHER" id="PTHR24567">
    <property type="entry name" value="CRP FAMILY TRANSCRIPTIONAL REGULATORY PROTEIN"/>
    <property type="match status" value="1"/>
</dbReference>
<feature type="domain" description="HTH crp-type" evidence="5">
    <location>
        <begin position="163"/>
        <end position="237"/>
    </location>
</feature>
<keyword evidence="1" id="KW-0805">Transcription regulation</keyword>
<dbReference type="RefSeq" id="WP_092561793.1">
    <property type="nucleotide sequence ID" value="NZ_FNQV01000003.1"/>
</dbReference>
<sequence length="245" mass="26420">MARNPVRSSCAHPHECSLEVRLKVLARSPLTSALSREDHLDLDRYLTALGWAAGDPLILAGEQAHGTLMVVAGRVRITKDTIDGREVTVDIAGPGDIIGPLHTFASPATESAWAMETSCTLYLPATALETVVQRYPTIALAIMRMQQEQLARSRARKTAQATTSVEQRVAATLAHLDAKFGDSRHDGSRLLQVRLRREDIAGMAGTTIESASRTLAKMKAAGTIDSGREWIAITDRDALAELAAS</sequence>
<dbReference type="Gene3D" id="1.10.10.10">
    <property type="entry name" value="Winged helix-like DNA-binding domain superfamily/Winged helix DNA-binding domain"/>
    <property type="match status" value="1"/>
</dbReference>
<dbReference type="InterPro" id="IPR036388">
    <property type="entry name" value="WH-like_DNA-bd_sf"/>
</dbReference>
<dbReference type="InterPro" id="IPR012318">
    <property type="entry name" value="HTH_CRP"/>
</dbReference>
<feature type="domain" description="Cyclic nucleotide-binding" evidence="4">
    <location>
        <begin position="30"/>
        <end position="101"/>
    </location>
</feature>
<keyword evidence="6" id="KW-0808">Transferase</keyword>
<dbReference type="PROSITE" id="PS51063">
    <property type="entry name" value="HTH_CRP_2"/>
    <property type="match status" value="1"/>
</dbReference>
<dbReference type="InterPro" id="IPR018490">
    <property type="entry name" value="cNMP-bd_dom_sf"/>
</dbReference>
<dbReference type="InterPro" id="IPR050397">
    <property type="entry name" value="Env_Response_Regulators"/>
</dbReference>
<dbReference type="GO" id="GO:0003700">
    <property type="term" value="F:DNA-binding transcription factor activity"/>
    <property type="evidence" value="ECO:0007669"/>
    <property type="project" value="TreeGrafter"/>
</dbReference>
<dbReference type="PANTHER" id="PTHR24567:SF28">
    <property type="entry name" value="LISTERIOLYSIN REGULATORY PROTEIN"/>
    <property type="match status" value="1"/>
</dbReference>
<keyword evidence="6" id="KW-0418">Kinase</keyword>
<name>A0A1H3X114_9ACTO</name>
<keyword evidence="3" id="KW-0804">Transcription</keyword>
<evidence type="ECO:0000256" key="3">
    <source>
        <dbReference type="ARBA" id="ARBA00023163"/>
    </source>
</evidence>
<dbReference type="EMBL" id="FNQV01000003">
    <property type="protein sequence ID" value="SDZ93095.1"/>
    <property type="molecule type" value="Genomic_DNA"/>
</dbReference>
<dbReference type="Gene3D" id="2.60.120.10">
    <property type="entry name" value="Jelly Rolls"/>
    <property type="match status" value="1"/>
</dbReference>
<keyword evidence="7" id="KW-1185">Reference proteome</keyword>
<dbReference type="InterPro" id="IPR014710">
    <property type="entry name" value="RmlC-like_jellyroll"/>
</dbReference>
<proteinExistence type="predicted"/>
<organism evidence="6 7">
    <name type="scientific">Bowdeniella nasicola</name>
    <dbReference type="NCBI Taxonomy" id="208480"/>
    <lineage>
        <taxon>Bacteria</taxon>
        <taxon>Bacillati</taxon>
        <taxon>Actinomycetota</taxon>
        <taxon>Actinomycetes</taxon>
        <taxon>Actinomycetales</taxon>
        <taxon>Actinomycetaceae</taxon>
        <taxon>Bowdeniella</taxon>
    </lineage>
</organism>
<gene>
    <name evidence="6" type="ORF">SAMN02910418_00573</name>
</gene>
<dbReference type="Proteomes" id="UP000199288">
    <property type="component" value="Unassembled WGS sequence"/>
</dbReference>
<evidence type="ECO:0000259" key="4">
    <source>
        <dbReference type="PROSITE" id="PS50042"/>
    </source>
</evidence>
<dbReference type="GO" id="GO:0016301">
    <property type="term" value="F:kinase activity"/>
    <property type="evidence" value="ECO:0007669"/>
    <property type="project" value="UniProtKB-KW"/>
</dbReference>
<dbReference type="GO" id="GO:0003677">
    <property type="term" value="F:DNA binding"/>
    <property type="evidence" value="ECO:0007669"/>
    <property type="project" value="UniProtKB-KW"/>
</dbReference>
<dbReference type="AlphaFoldDB" id="A0A1H3X114"/>
<dbReference type="Pfam" id="PF00027">
    <property type="entry name" value="cNMP_binding"/>
    <property type="match status" value="1"/>
</dbReference>